<dbReference type="InterPro" id="IPR051010">
    <property type="entry name" value="BCAA_transport"/>
</dbReference>
<dbReference type="PANTHER" id="PTHR30483">
    <property type="entry name" value="LEUCINE-SPECIFIC-BINDING PROTEIN"/>
    <property type="match status" value="1"/>
</dbReference>
<dbReference type="PANTHER" id="PTHR30483:SF6">
    <property type="entry name" value="PERIPLASMIC BINDING PROTEIN OF ABC TRANSPORTER FOR NATURAL AMINO ACIDS"/>
    <property type="match status" value="1"/>
</dbReference>
<sequence>MKFVLPGAATATALALVLGCNGAQAADDLVLGFLTARSGPYVSLSNTNEAAVRMAVDEVNKAGGVNGKQIRIVTFDTAGDPKQAATGVRQFANDNGALAVIGPFSSSEVRTAFPVGERSGIAVMSNSSSAPGLTKGFSYAFRNTVDEGKAIDAVMASLRDKKLPMATGAVAYATDDTVSKSVGAKVAPELFKTYGVELKGSVDFQFAAFDLSPQVSRLKGMAPDVIGIGAPPEGAINLSREMKRQGLKARVIGGTTIADPELPKRMEGAGEGLTIGTTFFHDVNDRTRAFTKEFGERTRAAGLNRHEPNQMDASAYDIVLIYAEAMKRANVSGDKAGLEKERTAIRDQVTALKKFPALEGEISFVNGDSVKPIYVLEVKGDAWSLFDTRKPE</sequence>
<dbReference type="InterPro" id="IPR028081">
    <property type="entry name" value="Leu-bd"/>
</dbReference>
<keyword evidence="7" id="KW-1185">Reference proteome</keyword>
<dbReference type="SUPFAM" id="SSF53822">
    <property type="entry name" value="Periplasmic binding protein-like I"/>
    <property type="match status" value="1"/>
</dbReference>
<evidence type="ECO:0000259" key="5">
    <source>
        <dbReference type="Pfam" id="PF13458"/>
    </source>
</evidence>
<name>A0A4R2GKM7_9HYPH</name>
<dbReference type="InterPro" id="IPR028082">
    <property type="entry name" value="Peripla_BP_I"/>
</dbReference>
<evidence type="ECO:0000256" key="2">
    <source>
        <dbReference type="ARBA" id="ARBA00022729"/>
    </source>
</evidence>
<dbReference type="Proteomes" id="UP000294881">
    <property type="component" value="Unassembled WGS sequence"/>
</dbReference>
<keyword evidence="3" id="KW-0029">Amino-acid transport</keyword>
<protein>
    <submittedName>
        <fullName evidence="6">Branched-chain amino acid transport system substrate-binding protein</fullName>
    </submittedName>
</protein>
<organism evidence="6 7">
    <name type="scientific">Camelimonas lactis</name>
    <dbReference type="NCBI Taxonomy" id="659006"/>
    <lineage>
        <taxon>Bacteria</taxon>
        <taxon>Pseudomonadati</taxon>
        <taxon>Pseudomonadota</taxon>
        <taxon>Alphaproteobacteria</taxon>
        <taxon>Hyphomicrobiales</taxon>
        <taxon>Chelatococcaceae</taxon>
        <taxon>Camelimonas</taxon>
    </lineage>
</organism>
<dbReference type="EMBL" id="SLWL01000018">
    <property type="protein sequence ID" value="TCO09411.1"/>
    <property type="molecule type" value="Genomic_DNA"/>
</dbReference>
<dbReference type="Pfam" id="PF13458">
    <property type="entry name" value="Peripla_BP_6"/>
    <property type="match status" value="1"/>
</dbReference>
<dbReference type="GO" id="GO:0006865">
    <property type="term" value="P:amino acid transport"/>
    <property type="evidence" value="ECO:0007669"/>
    <property type="project" value="UniProtKB-KW"/>
</dbReference>
<feature type="domain" description="Leucine-binding protein" evidence="5">
    <location>
        <begin position="31"/>
        <end position="380"/>
    </location>
</feature>
<dbReference type="Gene3D" id="3.40.50.2300">
    <property type="match status" value="2"/>
</dbReference>
<proteinExistence type="inferred from homology"/>
<evidence type="ECO:0000256" key="4">
    <source>
        <dbReference type="SAM" id="SignalP"/>
    </source>
</evidence>
<feature type="signal peptide" evidence="4">
    <location>
        <begin position="1"/>
        <end position="25"/>
    </location>
</feature>
<evidence type="ECO:0000256" key="1">
    <source>
        <dbReference type="ARBA" id="ARBA00010062"/>
    </source>
</evidence>
<dbReference type="PROSITE" id="PS51257">
    <property type="entry name" value="PROKAR_LIPOPROTEIN"/>
    <property type="match status" value="1"/>
</dbReference>
<keyword evidence="3" id="KW-0813">Transport</keyword>
<keyword evidence="2 4" id="KW-0732">Signal</keyword>
<reference evidence="6 7" key="1">
    <citation type="submission" date="2019-03" db="EMBL/GenBank/DDBJ databases">
        <title>Genomic Encyclopedia of Type Strains, Phase IV (KMG-IV): sequencing the most valuable type-strain genomes for metagenomic binning, comparative biology and taxonomic classification.</title>
        <authorList>
            <person name="Goeker M."/>
        </authorList>
    </citation>
    <scope>NUCLEOTIDE SEQUENCE [LARGE SCALE GENOMIC DNA]</scope>
    <source>
        <strain evidence="6 7">DSM 22958</strain>
    </source>
</reference>
<comment type="similarity">
    <text evidence="1">Belongs to the leucine-binding protein family.</text>
</comment>
<gene>
    <name evidence="6" type="ORF">EV666_11817</name>
</gene>
<comment type="caution">
    <text evidence="6">The sequence shown here is derived from an EMBL/GenBank/DDBJ whole genome shotgun (WGS) entry which is preliminary data.</text>
</comment>
<evidence type="ECO:0000256" key="3">
    <source>
        <dbReference type="ARBA" id="ARBA00022970"/>
    </source>
</evidence>
<dbReference type="AlphaFoldDB" id="A0A4R2GKM7"/>
<accession>A0A4R2GKM7</accession>
<evidence type="ECO:0000313" key="6">
    <source>
        <dbReference type="EMBL" id="TCO09411.1"/>
    </source>
</evidence>
<feature type="chain" id="PRO_5020963709" evidence="4">
    <location>
        <begin position="26"/>
        <end position="392"/>
    </location>
</feature>
<dbReference type="RefSeq" id="WP_132010286.1">
    <property type="nucleotide sequence ID" value="NZ_JBHUNN010000001.1"/>
</dbReference>
<dbReference type="OrthoDB" id="9791590at2"/>
<evidence type="ECO:0000313" key="7">
    <source>
        <dbReference type="Proteomes" id="UP000294881"/>
    </source>
</evidence>